<dbReference type="KEGG" id="fuv:JR347_13325"/>
<dbReference type="AlphaFoldDB" id="A0A974WF54"/>
<organism evidence="1 2">
    <name type="scientific">Fulvivirga lutea</name>
    <dbReference type="NCBI Taxonomy" id="2810512"/>
    <lineage>
        <taxon>Bacteria</taxon>
        <taxon>Pseudomonadati</taxon>
        <taxon>Bacteroidota</taxon>
        <taxon>Cytophagia</taxon>
        <taxon>Cytophagales</taxon>
        <taxon>Fulvivirgaceae</taxon>
        <taxon>Fulvivirga</taxon>
    </lineage>
</organism>
<accession>A0A974WF54</accession>
<dbReference type="Proteomes" id="UP000662783">
    <property type="component" value="Chromosome"/>
</dbReference>
<protein>
    <submittedName>
        <fullName evidence="1">Uncharacterized protein</fullName>
    </submittedName>
</protein>
<dbReference type="EMBL" id="CP070608">
    <property type="protein sequence ID" value="QSE96574.1"/>
    <property type="molecule type" value="Genomic_DNA"/>
</dbReference>
<gene>
    <name evidence="1" type="ORF">JR347_13325</name>
</gene>
<keyword evidence="2" id="KW-1185">Reference proteome</keyword>
<reference evidence="1" key="1">
    <citation type="submission" date="2021-02" db="EMBL/GenBank/DDBJ databases">
        <title>Fulvivirga sp. S481 isolated from sea water.</title>
        <authorList>
            <person name="Bae S.S."/>
            <person name="Baek K."/>
        </authorList>
    </citation>
    <scope>NUCLEOTIDE SEQUENCE</scope>
    <source>
        <strain evidence="1">S481</strain>
    </source>
</reference>
<dbReference type="RefSeq" id="WP_205721088.1">
    <property type="nucleotide sequence ID" value="NZ_CP070608.1"/>
</dbReference>
<proteinExistence type="predicted"/>
<name>A0A974WF54_9BACT</name>
<sequence length="76" mass="8787">MKSMSDLMLQTHFNKLKEELDKSLKEKQGEPENPIHVTLKKVFNYLKAKSISSQLDSDGQELLENVAKQLDELKKK</sequence>
<evidence type="ECO:0000313" key="1">
    <source>
        <dbReference type="EMBL" id="QSE96574.1"/>
    </source>
</evidence>
<evidence type="ECO:0000313" key="2">
    <source>
        <dbReference type="Proteomes" id="UP000662783"/>
    </source>
</evidence>